<comment type="caution">
    <text evidence="3">The sequence shown here is derived from an EMBL/GenBank/DDBJ whole genome shotgun (WGS) entry which is preliminary data.</text>
</comment>
<feature type="compositionally biased region" description="Low complexity" evidence="1">
    <location>
        <begin position="57"/>
        <end position="72"/>
    </location>
</feature>
<feature type="region of interest" description="Disordered" evidence="1">
    <location>
        <begin position="1"/>
        <end position="139"/>
    </location>
</feature>
<evidence type="ECO:0000256" key="1">
    <source>
        <dbReference type="SAM" id="MobiDB-lite"/>
    </source>
</evidence>
<feature type="compositionally biased region" description="Low complexity" evidence="1">
    <location>
        <begin position="79"/>
        <end position="107"/>
    </location>
</feature>
<feature type="compositionally biased region" description="Low complexity" evidence="1">
    <location>
        <begin position="117"/>
        <end position="139"/>
    </location>
</feature>
<keyword evidence="2" id="KW-0472">Membrane</keyword>
<keyword evidence="2" id="KW-0812">Transmembrane</keyword>
<organism evidence="3 4">
    <name type="scientific">Diatrype stigma</name>
    <dbReference type="NCBI Taxonomy" id="117547"/>
    <lineage>
        <taxon>Eukaryota</taxon>
        <taxon>Fungi</taxon>
        <taxon>Dikarya</taxon>
        <taxon>Ascomycota</taxon>
        <taxon>Pezizomycotina</taxon>
        <taxon>Sordariomycetes</taxon>
        <taxon>Xylariomycetidae</taxon>
        <taxon>Xylariales</taxon>
        <taxon>Diatrypaceae</taxon>
        <taxon>Diatrype</taxon>
    </lineage>
</organism>
<feature type="compositionally biased region" description="Basic and acidic residues" evidence="1">
    <location>
        <begin position="430"/>
        <end position="449"/>
    </location>
</feature>
<gene>
    <name evidence="3" type="ORF">SLS62_010996</name>
</gene>
<dbReference type="Proteomes" id="UP001320420">
    <property type="component" value="Unassembled WGS sequence"/>
</dbReference>
<feature type="region of interest" description="Disordered" evidence="1">
    <location>
        <begin position="180"/>
        <end position="229"/>
    </location>
</feature>
<evidence type="ECO:0000313" key="4">
    <source>
        <dbReference type="Proteomes" id="UP001320420"/>
    </source>
</evidence>
<feature type="transmembrane region" description="Helical" evidence="2">
    <location>
        <begin position="333"/>
        <end position="356"/>
    </location>
</feature>
<protein>
    <submittedName>
        <fullName evidence="3">Uncharacterized protein</fullName>
    </submittedName>
</protein>
<feature type="transmembrane region" description="Helical" evidence="2">
    <location>
        <begin position="240"/>
        <end position="262"/>
    </location>
</feature>
<feature type="region of interest" description="Disordered" evidence="1">
    <location>
        <begin position="409"/>
        <end position="463"/>
    </location>
</feature>
<feature type="compositionally biased region" description="Low complexity" evidence="1">
    <location>
        <begin position="450"/>
        <end position="463"/>
    </location>
</feature>
<feature type="compositionally biased region" description="Polar residues" evidence="1">
    <location>
        <begin position="16"/>
        <end position="25"/>
    </location>
</feature>
<feature type="compositionally biased region" description="Basic and acidic residues" evidence="1">
    <location>
        <begin position="196"/>
        <end position="209"/>
    </location>
</feature>
<keyword evidence="4" id="KW-1185">Reference proteome</keyword>
<feature type="transmembrane region" description="Helical" evidence="2">
    <location>
        <begin position="300"/>
        <end position="321"/>
    </location>
</feature>
<name>A0AAN9U6D5_9PEZI</name>
<accession>A0AAN9U6D5</accession>
<feature type="compositionally biased region" description="Acidic residues" evidence="1">
    <location>
        <begin position="412"/>
        <end position="429"/>
    </location>
</feature>
<proteinExistence type="predicted"/>
<reference evidence="3 4" key="1">
    <citation type="submission" date="2024-02" db="EMBL/GenBank/DDBJ databases">
        <title>De novo assembly and annotation of 12 fungi associated with fruit tree decline syndrome in Ontario, Canada.</title>
        <authorList>
            <person name="Sulman M."/>
            <person name="Ellouze W."/>
            <person name="Ilyukhin E."/>
        </authorList>
    </citation>
    <scope>NUCLEOTIDE SEQUENCE [LARGE SCALE GENOMIC DNA]</scope>
    <source>
        <strain evidence="3 4">M11/M66-122</strain>
    </source>
</reference>
<keyword evidence="2" id="KW-1133">Transmembrane helix</keyword>
<dbReference type="EMBL" id="JAKJXP020000161">
    <property type="protein sequence ID" value="KAK7740851.1"/>
    <property type="molecule type" value="Genomic_DNA"/>
</dbReference>
<sequence length="463" mass="50195">MGDTLSPSSPPRHTSAELQQRSNLSDIVIPGKQRAHQHIPLPRLAAVGTSTGSHAHPASSGPPQGAAPAGFSHHQTPATSLSQWPQQSQSQSQSRTSNVTTTSNGSGSASGSGSGSGNKTNHLISPTATASASASPSTWSPVSITATAAVAHPLGAPATIRLSPQVEEDIKAAVLEAAAKSSKSKRDAHGNSSGKNDPKIKSRSREKDKKEKKKKTVRRAPDGRRESPQTTRNWLIAKKVLRWVSLTICAMMVVGEAVLAIFDGAYADTTLGICLGFLLGIWDTVRLVRLRLKRDIEPVSIFHLVAEGTFTVAIIVAVACIVDQVRRFWAGEFLIRGWVFSAGMLVQEGIHITLFARACVDKYLHRDAVDFRRYHGWELPWYTDPQPTEIVVRYVHVCPRCECEFSPHNGDDDGVYDDDDDDDADDDADAENRDEKTVTETRYKTERGEVQQPQSGVPSVVVT</sequence>
<feature type="transmembrane region" description="Helical" evidence="2">
    <location>
        <begin position="268"/>
        <end position="288"/>
    </location>
</feature>
<dbReference type="AlphaFoldDB" id="A0AAN9U6D5"/>
<evidence type="ECO:0000313" key="3">
    <source>
        <dbReference type="EMBL" id="KAK7740851.1"/>
    </source>
</evidence>
<evidence type="ECO:0000256" key="2">
    <source>
        <dbReference type="SAM" id="Phobius"/>
    </source>
</evidence>